<dbReference type="Proteomes" id="UP000179334">
    <property type="component" value="Unassembled WGS sequence"/>
</dbReference>
<feature type="binding site" evidence="6 9">
    <location>
        <begin position="77"/>
        <end position="84"/>
    </location>
    <ligand>
        <name>substrate</name>
    </ligand>
</feature>
<evidence type="ECO:0000256" key="1">
    <source>
        <dbReference type="ARBA" id="ARBA00004821"/>
    </source>
</evidence>
<dbReference type="Pfam" id="PF21948">
    <property type="entry name" value="LplA-B_cat"/>
    <property type="match status" value="1"/>
</dbReference>
<evidence type="ECO:0000256" key="9">
    <source>
        <dbReference type="PIRSR" id="PIRSR016262-2"/>
    </source>
</evidence>
<keyword evidence="4 6" id="KW-0012">Acyltransferase</keyword>
<keyword evidence="3 6" id="KW-0808">Transferase</keyword>
<feature type="binding site" evidence="6 9">
    <location>
        <begin position="157"/>
        <end position="159"/>
    </location>
    <ligand>
        <name>substrate</name>
    </ligand>
</feature>
<comment type="pathway">
    <text evidence="1 6 7">Protein modification; protein lipoylation via endogenous pathway; protein N(6)-(lipoyl)lysine from octanoyl-[acyl-carrier-protein]: step 1/2.</text>
</comment>
<evidence type="ECO:0000313" key="13">
    <source>
        <dbReference type="Proteomes" id="UP000179334"/>
    </source>
</evidence>
<evidence type="ECO:0000256" key="3">
    <source>
        <dbReference type="ARBA" id="ARBA00022679"/>
    </source>
</evidence>
<evidence type="ECO:0000256" key="10">
    <source>
        <dbReference type="PIRSR" id="PIRSR016262-3"/>
    </source>
</evidence>
<feature type="binding site" evidence="6 9">
    <location>
        <begin position="144"/>
        <end position="146"/>
    </location>
    <ligand>
        <name>substrate</name>
    </ligand>
</feature>
<dbReference type="InterPro" id="IPR020605">
    <property type="entry name" value="Octanoyltransferase_CS"/>
</dbReference>
<dbReference type="EC" id="2.3.1.181" evidence="6 7"/>
<dbReference type="CDD" id="cd16444">
    <property type="entry name" value="LipB"/>
    <property type="match status" value="1"/>
</dbReference>
<evidence type="ECO:0000259" key="11">
    <source>
        <dbReference type="PROSITE" id="PS51733"/>
    </source>
</evidence>
<proteinExistence type="inferred from homology"/>
<dbReference type="Gene3D" id="3.30.930.10">
    <property type="entry name" value="Bira Bifunctional Protein, Domain 2"/>
    <property type="match status" value="1"/>
</dbReference>
<dbReference type="PROSITE" id="PS01313">
    <property type="entry name" value="LIPB"/>
    <property type="match status" value="1"/>
</dbReference>
<dbReference type="PIRSF" id="PIRSF016262">
    <property type="entry name" value="LPLase"/>
    <property type="match status" value="1"/>
</dbReference>
<comment type="similarity">
    <text evidence="6 7">Belongs to the LipB family.</text>
</comment>
<comment type="caution">
    <text evidence="12">The sequence shown here is derived from an EMBL/GenBank/DDBJ whole genome shotgun (WGS) entry which is preliminary data.</text>
</comment>
<accession>A0A1F6T3W3</accession>
<evidence type="ECO:0000256" key="5">
    <source>
        <dbReference type="ARBA" id="ARBA00024732"/>
    </source>
</evidence>
<evidence type="ECO:0000256" key="6">
    <source>
        <dbReference type="HAMAP-Rule" id="MF_00013"/>
    </source>
</evidence>
<dbReference type="GO" id="GO:0005737">
    <property type="term" value="C:cytoplasm"/>
    <property type="evidence" value="ECO:0007669"/>
    <property type="project" value="UniProtKB-SubCell"/>
</dbReference>
<protein>
    <recommendedName>
        <fullName evidence="6 7">Octanoyltransferase</fullName>
        <ecNumber evidence="6 7">2.3.1.181</ecNumber>
    </recommendedName>
    <alternativeName>
        <fullName evidence="6">Lipoate-protein ligase B</fullName>
    </alternativeName>
    <alternativeName>
        <fullName evidence="6">Lipoyl/octanoyl transferase</fullName>
    </alternativeName>
    <alternativeName>
        <fullName evidence="6">Octanoyl-[acyl-carrier-protein]-protein N-octanoyltransferase</fullName>
    </alternativeName>
</protein>
<reference evidence="12 13" key="1">
    <citation type="journal article" date="2016" name="Nat. Commun.">
        <title>Thousands of microbial genomes shed light on interconnected biogeochemical processes in an aquifer system.</title>
        <authorList>
            <person name="Anantharaman K."/>
            <person name="Brown C.T."/>
            <person name="Hug L.A."/>
            <person name="Sharon I."/>
            <person name="Castelle C.J."/>
            <person name="Probst A.J."/>
            <person name="Thomas B.C."/>
            <person name="Singh A."/>
            <person name="Wilkins M.J."/>
            <person name="Karaoz U."/>
            <person name="Brodie E.L."/>
            <person name="Williams K.H."/>
            <person name="Hubbard S.S."/>
            <person name="Banfield J.F."/>
        </authorList>
    </citation>
    <scope>NUCLEOTIDE SEQUENCE [LARGE SCALE GENOMIC DNA]</scope>
</reference>
<dbReference type="InterPro" id="IPR004143">
    <property type="entry name" value="BPL_LPL_catalytic"/>
</dbReference>
<dbReference type="GO" id="GO:0009249">
    <property type="term" value="P:protein lipoylation"/>
    <property type="evidence" value="ECO:0007669"/>
    <property type="project" value="InterPro"/>
</dbReference>
<sequence length="221" mass="24256">MAAVLQAAERAVTVRMLGRVDYETAWRAMREFSAARAPSTPDEIWLLEHPPVYTMGLKGHARASTAIRGIPVVCTDRGGDMTYHGPGQIVAYLLLDLARLGLGVKGLVRLLEQTVMDLLGEYGIEAQRRPGAPGVYVGDRKITALGLRVRRGYSYHGLALNVDMDLAPFAHIDPCGYPGLDVTQLVELGVKSGMESVRRQLLERLLDRLGYNRHVILQAPA</sequence>
<dbReference type="HAMAP" id="MF_00013">
    <property type="entry name" value="LipB"/>
    <property type="match status" value="1"/>
</dbReference>
<dbReference type="EMBL" id="MFSR01000039">
    <property type="protein sequence ID" value="OGI39699.1"/>
    <property type="molecule type" value="Genomic_DNA"/>
</dbReference>
<evidence type="ECO:0000313" key="12">
    <source>
        <dbReference type="EMBL" id="OGI39699.1"/>
    </source>
</evidence>
<comment type="miscellaneous">
    <text evidence="6">In the reaction, the free carboxyl group of octanoic acid is attached via an amide linkage to the epsilon-amino group of a specific lysine residue of lipoyl domains of lipoate-dependent enzymes.</text>
</comment>
<keyword evidence="2 6" id="KW-0963">Cytoplasm</keyword>
<dbReference type="PANTHER" id="PTHR10993:SF7">
    <property type="entry name" value="LIPOYLTRANSFERASE 2, MITOCHONDRIAL-RELATED"/>
    <property type="match status" value="1"/>
</dbReference>
<dbReference type="PROSITE" id="PS51733">
    <property type="entry name" value="BPL_LPL_CATALYTIC"/>
    <property type="match status" value="1"/>
</dbReference>
<comment type="subcellular location">
    <subcellularLocation>
        <location evidence="6">Cytoplasm</location>
    </subcellularLocation>
</comment>
<evidence type="ECO:0000256" key="2">
    <source>
        <dbReference type="ARBA" id="ARBA00022490"/>
    </source>
</evidence>
<gene>
    <name evidence="6" type="primary">lipB</name>
    <name evidence="12" type="ORF">A2V91_06000</name>
</gene>
<dbReference type="InterPro" id="IPR045864">
    <property type="entry name" value="aa-tRNA-synth_II/BPL/LPL"/>
</dbReference>
<dbReference type="PANTHER" id="PTHR10993">
    <property type="entry name" value="OCTANOYLTRANSFERASE"/>
    <property type="match status" value="1"/>
</dbReference>
<comment type="function">
    <text evidence="5 6 7">Catalyzes the transfer of endogenously produced octanoic acid from octanoyl-acyl-carrier-protein onto the lipoyl domains of lipoate-dependent enzymes. Lipoyl-ACP can also act as a substrate although octanoyl-ACP is likely to be the physiological substrate.</text>
</comment>
<evidence type="ECO:0000256" key="8">
    <source>
        <dbReference type="PIRSR" id="PIRSR016262-1"/>
    </source>
</evidence>
<dbReference type="UniPathway" id="UPA00538">
    <property type="reaction ID" value="UER00592"/>
</dbReference>
<evidence type="ECO:0000256" key="4">
    <source>
        <dbReference type="ARBA" id="ARBA00023315"/>
    </source>
</evidence>
<dbReference type="AlphaFoldDB" id="A0A1F6T3W3"/>
<comment type="catalytic activity">
    <reaction evidence="6 7">
        <text>octanoyl-[ACP] + L-lysyl-[protein] = N(6)-octanoyl-L-lysyl-[protein] + holo-[ACP] + H(+)</text>
        <dbReference type="Rhea" id="RHEA:17665"/>
        <dbReference type="Rhea" id="RHEA-COMP:9636"/>
        <dbReference type="Rhea" id="RHEA-COMP:9685"/>
        <dbReference type="Rhea" id="RHEA-COMP:9752"/>
        <dbReference type="Rhea" id="RHEA-COMP:9928"/>
        <dbReference type="ChEBI" id="CHEBI:15378"/>
        <dbReference type="ChEBI" id="CHEBI:29969"/>
        <dbReference type="ChEBI" id="CHEBI:64479"/>
        <dbReference type="ChEBI" id="CHEBI:78463"/>
        <dbReference type="ChEBI" id="CHEBI:78809"/>
        <dbReference type="EC" id="2.3.1.181"/>
    </reaction>
</comment>
<name>A0A1F6T3W3_9PROT</name>
<feature type="site" description="Lowers pKa of active site Cys" evidence="6 10">
    <location>
        <position position="141"/>
    </location>
</feature>
<feature type="domain" description="BPL/LPL catalytic" evidence="11">
    <location>
        <begin position="38"/>
        <end position="213"/>
    </location>
</feature>
<dbReference type="FunFam" id="3.30.930.10:FF:000020">
    <property type="entry name" value="Octanoyltransferase"/>
    <property type="match status" value="1"/>
</dbReference>
<evidence type="ECO:0000256" key="7">
    <source>
        <dbReference type="PIRNR" id="PIRNR016262"/>
    </source>
</evidence>
<dbReference type="NCBIfam" id="TIGR00214">
    <property type="entry name" value="lipB"/>
    <property type="match status" value="1"/>
</dbReference>
<organism evidence="12 13">
    <name type="scientific">Candidatus Muproteobacteria bacterium RBG_16_64_10</name>
    <dbReference type="NCBI Taxonomy" id="1817757"/>
    <lineage>
        <taxon>Bacteria</taxon>
        <taxon>Pseudomonadati</taxon>
        <taxon>Pseudomonadota</taxon>
        <taxon>Candidatus Muproteobacteria</taxon>
    </lineage>
</organism>
<dbReference type="NCBIfam" id="NF010925">
    <property type="entry name" value="PRK14345.1"/>
    <property type="match status" value="1"/>
</dbReference>
<dbReference type="InterPro" id="IPR000544">
    <property type="entry name" value="Octanoyltransferase"/>
</dbReference>
<dbReference type="GO" id="GO:0033819">
    <property type="term" value="F:lipoyl(octanoyl) transferase activity"/>
    <property type="evidence" value="ECO:0007669"/>
    <property type="project" value="UniProtKB-EC"/>
</dbReference>
<dbReference type="NCBIfam" id="NF010922">
    <property type="entry name" value="PRK14342.1"/>
    <property type="match status" value="1"/>
</dbReference>
<dbReference type="SUPFAM" id="SSF55681">
    <property type="entry name" value="Class II aaRS and biotin synthetases"/>
    <property type="match status" value="1"/>
</dbReference>
<feature type="active site" description="Acyl-thioester intermediate" evidence="6 8">
    <location>
        <position position="175"/>
    </location>
</feature>